<evidence type="ECO:0000313" key="2">
    <source>
        <dbReference type="Proteomes" id="UP000596083"/>
    </source>
</evidence>
<protein>
    <submittedName>
        <fullName evidence="1">Uncharacterized protein</fullName>
    </submittedName>
</protein>
<dbReference type="Proteomes" id="UP000596083">
    <property type="component" value="Plasmid plas-001"/>
</dbReference>
<dbReference type="AlphaFoldDB" id="A0A7T7KNK0"/>
<gene>
    <name evidence="1" type="ORF">JET14_20885</name>
</gene>
<reference evidence="1 2" key="1">
    <citation type="submission" date="2020-12" db="EMBL/GenBank/DDBJ databases">
        <authorList>
            <person name="Zheng R.K."/>
            <person name="Sun C.M."/>
        </authorList>
    </citation>
    <scope>NUCLEOTIDE SEQUENCE [LARGE SCALE GENOMIC DNA]</scope>
    <source>
        <strain evidence="1 2">ZRK001</strain>
        <plasmid evidence="1 2">plas-001</plasmid>
    </source>
</reference>
<geneLocation type="plasmid" evidence="1 2">
    <name>plas-001</name>
</geneLocation>
<accession>A0A7T7KNK0</accession>
<dbReference type="EMBL" id="CP066787">
    <property type="protein sequence ID" value="QQM32942.1"/>
    <property type="molecule type" value="Genomic_DNA"/>
</dbReference>
<dbReference type="KEGG" id="mlut:JET14_20885"/>
<sequence length="192" mass="21969">MFELHRETLNDKTIRIIPDPDPMNPRVECDTLGTMICWHPRYNLGDKHSYRNNQELFIALAGYEDEAPFDLEAIEKRALRNAIILPLYLYDHSGLTMNTNGFSCPWDSGQVGYVFVTLEDARTEFSAKRLSSKMRERAIDILRAEVDVYDAYLRGDYCGFEIMGDDDEVIDSCWGFSTMADCLTEARSVLAA</sequence>
<proteinExistence type="predicted"/>
<evidence type="ECO:0000313" key="1">
    <source>
        <dbReference type="EMBL" id="QQM32942.1"/>
    </source>
</evidence>
<name>A0A7T7KNK0_9HYPH</name>
<organism evidence="1 2">
    <name type="scientific">Martelella lutilitoris</name>
    <dbReference type="NCBI Taxonomy" id="2583532"/>
    <lineage>
        <taxon>Bacteria</taxon>
        <taxon>Pseudomonadati</taxon>
        <taxon>Pseudomonadota</taxon>
        <taxon>Alphaproteobacteria</taxon>
        <taxon>Hyphomicrobiales</taxon>
        <taxon>Aurantimonadaceae</taxon>
        <taxon>Martelella</taxon>
    </lineage>
</organism>
<keyword evidence="1" id="KW-0614">Plasmid</keyword>